<gene>
    <name evidence="2" type="primary">rdrA</name>
    <name evidence="2" type="ORF">HMPREF9081_1120</name>
</gene>
<sequence>MWDGVYIQENSDENVILLGGTFQKHSRATVRPMTKECVRPFRVDKIFVGIDEQARERMPRAGIRVTVV</sequence>
<dbReference type="InterPro" id="IPR014036">
    <property type="entry name" value="DeoR-like_C"/>
</dbReference>
<dbReference type="HOGENOM" id="CLU_2786293_0_0_9"/>
<keyword evidence="3" id="KW-1185">Reference proteome</keyword>
<dbReference type="Proteomes" id="UP000004067">
    <property type="component" value="Unassembled WGS sequence"/>
</dbReference>
<comment type="caution">
    <text evidence="2">The sequence shown here is derived from an EMBL/GenBank/DDBJ whole genome shotgun (WGS) entry which is preliminary data.</text>
</comment>
<dbReference type="EMBL" id="AFHQ01000030">
    <property type="protein sequence ID" value="EGK60107.1"/>
    <property type="molecule type" value="Genomic_DNA"/>
</dbReference>
<dbReference type="Pfam" id="PF00455">
    <property type="entry name" value="DeoRC"/>
    <property type="match status" value="1"/>
</dbReference>
<evidence type="ECO:0000313" key="2">
    <source>
        <dbReference type="EMBL" id="EGK60107.1"/>
    </source>
</evidence>
<proteinExistence type="predicted"/>
<accession>F5RLI4</accession>
<dbReference type="AlphaFoldDB" id="F5RLI4"/>
<reference evidence="2 3" key="1">
    <citation type="submission" date="2011-04" db="EMBL/GenBank/DDBJ databases">
        <authorList>
            <person name="Muzny D."/>
            <person name="Qin X."/>
            <person name="Deng J."/>
            <person name="Jiang H."/>
            <person name="Liu Y."/>
            <person name="Qu J."/>
            <person name="Song X.-Z."/>
            <person name="Zhang L."/>
            <person name="Thornton R."/>
            <person name="Coyle M."/>
            <person name="Francisco L."/>
            <person name="Jackson L."/>
            <person name="Javaid M."/>
            <person name="Korchina V."/>
            <person name="Kovar C."/>
            <person name="Mata R."/>
            <person name="Mathew T."/>
            <person name="Ngo R."/>
            <person name="Nguyen L."/>
            <person name="Nguyen N."/>
            <person name="Okwuonu G."/>
            <person name="Ongeri F."/>
            <person name="Pham C."/>
            <person name="Simmons D."/>
            <person name="Wilczek-Boney K."/>
            <person name="Hale W."/>
            <person name="Jakkamsetti A."/>
            <person name="Pham P."/>
            <person name="Ruth R."/>
            <person name="San Lucas F."/>
            <person name="Warren J."/>
            <person name="Zhang J."/>
            <person name="Zhao Z."/>
            <person name="Zhou C."/>
            <person name="Zhu D."/>
            <person name="Lee S."/>
            <person name="Bess C."/>
            <person name="Blankenburg K."/>
            <person name="Forbes L."/>
            <person name="Fu Q."/>
            <person name="Gubbala S."/>
            <person name="Hirani K."/>
            <person name="Jayaseelan J.C."/>
            <person name="Lara F."/>
            <person name="Munidasa M."/>
            <person name="Palculict T."/>
            <person name="Patil S."/>
            <person name="Pu L.-L."/>
            <person name="Saada N."/>
            <person name="Tang L."/>
            <person name="Weissenberger G."/>
            <person name="Zhu Y."/>
            <person name="Hemphill L."/>
            <person name="Shang Y."/>
            <person name="Youmans B."/>
            <person name="Ayvaz T."/>
            <person name="Ross M."/>
            <person name="Santibanez J."/>
            <person name="Aqrawi P."/>
            <person name="Gross S."/>
            <person name="Joshi V."/>
            <person name="Fowler G."/>
            <person name="Nazareth L."/>
            <person name="Reid J."/>
            <person name="Worley K."/>
            <person name="Petrosino J."/>
            <person name="Highlander S."/>
            <person name="Gibbs R."/>
        </authorList>
    </citation>
    <scope>NUCLEOTIDE SEQUENCE [LARGE SCALE GENOMIC DNA]</scope>
    <source>
        <strain evidence="2 3">DSM 2778</strain>
    </source>
</reference>
<organism evidence="2 3">
    <name type="scientific">Centipeda periodontii DSM 2778</name>
    <dbReference type="NCBI Taxonomy" id="888060"/>
    <lineage>
        <taxon>Bacteria</taxon>
        <taxon>Bacillati</taxon>
        <taxon>Bacillota</taxon>
        <taxon>Negativicutes</taxon>
        <taxon>Selenomonadales</taxon>
        <taxon>Selenomonadaceae</taxon>
        <taxon>Centipeda</taxon>
    </lineage>
</organism>
<protein>
    <submittedName>
        <fullName evidence="2">DeoR family transcriptional regulator</fullName>
    </submittedName>
</protein>
<feature type="domain" description="DeoR-like transcriptional repressor C-terminal sensor" evidence="1">
    <location>
        <begin position="8"/>
        <end position="51"/>
    </location>
</feature>
<dbReference type="OrthoDB" id="9797223at2"/>
<dbReference type="RefSeq" id="WP_006306052.1">
    <property type="nucleotide sequence ID" value="NZ_GL892076.1"/>
</dbReference>
<evidence type="ECO:0000313" key="3">
    <source>
        <dbReference type="Proteomes" id="UP000004067"/>
    </source>
</evidence>
<name>F5RLI4_9FIRM</name>
<dbReference type="STRING" id="888060.HMPREF9081_1120"/>
<evidence type="ECO:0000259" key="1">
    <source>
        <dbReference type="Pfam" id="PF00455"/>
    </source>
</evidence>